<proteinExistence type="predicted"/>
<dbReference type="PANTHER" id="PTHR30068:SF3">
    <property type="entry name" value="PHOSPHOLIPID_GLYCEROL ACYLTRANSFERASE DOMAIN-CONTAINING PROTEIN"/>
    <property type="match status" value="1"/>
</dbReference>
<gene>
    <name evidence="2" type="ORF">GV64_12060</name>
</gene>
<dbReference type="RefSeq" id="WP_020582970.1">
    <property type="nucleotide sequence ID" value="NZ_JOJP01000001.1"/>
</dbReference>
<sequence>MEAFDDIRPYHDHEVRPTLARLLQNKDLLSVMAQHRHPDLTRKFSGIMTWLTAMVLKHKTRHIQNVRDFQSIIEPYLTRVIKTTTDKVTFSGLEHLKKDKAYLFLSNHRDIVLDPALVNYALYQNGMETCQIAIGDNLIKRPYVSDLMRLNKSFIVKRSLTGRREKLTAFQNLSAYIHHCIDSGQPVWIAQSEGRAKDGNDQTDPAIIKMFNVSRRDKQTAFADNIRSLNIVPVSISYEFDPCDCSKARELFEKQQTGEYLKADDEDLKSIVMGIEGYKGHVHVAFGKPLSGKQAPQNLENAISVAKEVDHQIHHNYKLQPSNLFAWEAIGNNVIKQEPAIQVPDISTLFPDTDLKKKRDEFTRHLERCPEVYRPWFLRMYAQPVINRFRYGS</sequence>
<dbReference type="InterPro" id="IPR002123">
    <property type="entry name" value="Plipid/glycerol_acylTrfase"/>
</dbReference>
<reference evidence="2 3" key="1">
    <citation type="submission" date="2014-06" db="EMBL/GenBank/DDBJ databases">
        <title>Whole Genome Sequences of Three Symbiotic Endozoicomonas Bacteria.</title>
        <authorList>
            <person name="Neave M.J."/>
            <person name="Apprill A."/>
            <person name="Voolstra C.R."/>
        </authorList>
    </citation>
    <scope>NUCLEOTIDE SEQUENCE [LARGE SCALE GENOMIC DNA]</scope>
    <source>
        <strain evidence="2 3">DSM 22380</strain>
    </source>
</reference>
<comment type="caution">
    <text evidence="2">The sequence shown here is derived from an EMBL/GenBank/DDBJ whole genome shotgun (WGS) entry which is preliminary data.</text>
</comment>
<dbReference type="AlphaFoldDB" id="A0A081KB53"/>
<dbReference type="Pfam" id="PF01553">
    <property type="entry name" value="Acyltransferase"/>
    <property type="match status" value="1"/>
</dbReference>
<evidence type="ECO:0000259" key="1">
    <source>
        <dbReference type="Pfam" id="PF01553"/>
    </source>
</evidence>
<organism evidence="2 3">
    <name type="scientific">Endozoicomonas elysicola</name>
    <dbReference type="NCBI Taxonomy" id="305900"/>
    <lineage>
        <taxon>Bacteria</taxon>
        <taxon>Pseudomonadati</taxon>
        <taxon>Pseudomonadota</taxon>
        <taxon>Gammaproteobacteria</taxon>
        <taxon>Oceanospirillales</taxon>
        <taxon>Endozoicomonadaceae</taxon>
        <taxon>Endozoicomonas</taxon>
    </lineage>
</organism>
<dbReference type="Proteomes" id="UP000027997">
    <property type="component" value="Unassembled WGS sequence"/>
</dbReference>
<protein>
    <recommendedName>
        <fullName evidence="1">Phospholipid/glycerol acyltransferase domain-containing protein</fullName>
    </recommendedName>
</protein>
<evidence type="ECO:0000313" key="3">
    <source>
        <dbReference type="Proteomes" id="UP000027997"/>
    </source>
</evidence>
<dbReference type="GO" id="GO:0042840">
    <property type="term" value="P:D-glucuronate catabolic process"/>
    <property type="evidence" value="ECO:0007669"/>
    <property type="project" value="TreeGrafter"/>
</dbReference>
<evidence type="ECO:0000313" key="2">
    <source>
        <dbReference type="EMBL" id="KEI71379.1"/>
    </source>
</evidence>
<dbReference type="PANTHER" id="PTHR30068">
    <property type="entry name" value="URONATE ISOMERASE"/>
    <property type="match status" value="1"/>
</dbReference>
<feature type="domain" description="Phospholipid/glycerol acyltransferase" evidence="1">
    <location>
        <begin position="87"/>
        <end position="197"/>
    </location>
</feature>
<dbReference type="SUPFAM" id="SSF69593">
    <property type="entry name" value="Glycerol-3-phosphate (1)-acyltransferase"/>
    <property type="match status" value="1"/>
</dbReference>
<dbReference type="STRING" id="305900.GV64_12060"/>
<dbReference type="EMBL" id="JOJP01000001">
    <property type="protein sequence ID" value="KEI71379.1"/>
    <property type="molecule type" value="Genomic_DNA"/>
</dbReference>
<dbReference type="eggNOG" id="COG2937">
    <property type="taxonomic scope" value="Bacteria"/>
</dbReference>
<accession>A0A081KB53</accession>
<keyword evidence="3" id="KW-1185">Reference proteome</keyword>
<dbReference type="GO" id="GO:0016746">
    <property type="term" value="F:acyltransferase activity"/>
    <property type="evidence" value="ECO:0007669"/>
    <property type="project" value="InterPro"/>
</dbReference>
<name>A0A081KB53_9GAMM</name>
<dbReference type="GO" id="GO:0019698">
    <property type="term" value="P:D-galacturonate catabolic process"/>
    <property type="evidence" value="ECO:0007669"/>
    <property type="project" value="TreeGrafter"/>
</dbReference>